<comment type="cofactor">
    <cofactor evidence="1">
        <name>Fe(2+)</name>
        <dbReference type="ChEBI" id="CHEBI:29033"/>
    </cofactor>
</comment>
<dbReference type="EnsemblPlants" id="EMT31324">
    <property type="protein sequence ID" value="EMT31324"/>
    <property type="gene ID" value="F775_23142"/>
</dbReference>
<dbReference type="PANTHER" id="PTHR22966:SF1">
    <property type="entry name" value="PLANT CYSTEINE OXIDASE 1"/>
    <property type="match status" value="1"/>
</dbReference>
<dbReference type="AlphaFoldDB" id="M8CAJ2"/>
<evidence type="ECO:0000256" key="5">
    <source>
        <dbReference type="ARBA" id="ARBA00023002"/>
    </source>
</evidence>
<comment type="similarity">
    <text evidence="2">Belongs to the cysteine dioxygenase family.</text>
</comment>
<dbReference type="GO" id="GO:0070483">
    <property type="term" value="P:detection of hypoxia"/>
    <property type="evidence" value="ECO:0007669"/>
    <property type="project" value="UniProtKB-ARBA"/>
</dbReference>
<comment type="catalytic activity">
    <reaction evidence="7">
        <text>L-cysteine + O2 = 3-sulfino-L-alanine + H(+)</text>
        <dbReference type="Rhea" id="RHEA:20441"/>
        <dbReference type="ChEBI" id="CHEBI:15378"/>
        <dbReference type="ChEBI" id="CHEBI:15379"/>
        <dbReference type="ChEBI" id="CHEBI:35235"/>
        <dbReference type="ChEBI" id="CHEBI:61085"/>
        <dbReference type="EC" id="1.13.11.20"/>
    </reaction>
    <physiologicalReaction direction="left-to-right" evidence="7">
        <dbReference type="Rhea" id="RHEA:20442"/>
    </physiologicalReaction>
</comment>
<protein>
    <recommendedName>
        <fullName evidence="3">cysteine dioxygenase</fullName>
        <ecNumber evidence="3">1.13.11.20</ecNumber>
    </recommendedName>
</protein>
<proteinExistence type="inferred from homology"/>
<keyword evidence="5" id="KW-0560">Oxidoreductase</keyword>
<evidence type="ECO:0000256" key="2">
    <source>
        <dbReference type="ARBA" id="ARBA00006622"/>
    </source>
</evidence>
<organism evidence="8">
    <name type="scientific">Aegilops tauschii</name>
    <name type="common">Tausch's goatgrass</name>
    <name type="synonym">Aegilops squarrosa</name>
    <dbReference type="NCBI Taxonomy" id="37682"/>
    <lineage>
        <taxon>Eukaryota</taxon>
        <taxon>Viridiplantae</taxon>
        <taxon>Streptophyta</taxon>
        <taxon>Embryophyta</taxon>
        <taxon>Tracheophyta</taxon>
        <taxon>Spermatophyta</taxon>
        <taxon>Magnoliopsida</taxon>
        <taxon>Liliopsida</taxon>
        <taxon>Poales</taxon>
        <taxon>Poaceae</taxon>
        <taxon>BOP clade</taxon>
        <taxon>Pooideae</taxon>
        <taxon>Triticodae</taxon>
        <taxon>Triticeae</taxon>
        <taxon>Triticinae</taxon>
        <taxon>Aegilops</taxon>
    </lineage>
</organism>
<name>M8CAJ2_AEGTA</name>
<dbReference type="SUPFAM" id="SSF51182">
    <property type="entry name" value="RmlC-like cupins"/>
    <property type="match status" value="1"/>
</dbReference>
<evidence type="ECO:0000256" key="1">
    <source>
        <dbReference type="ARBA" id="ARBA00001954"/>
    </source>
</evidence>
<keyword evidence="4" id="KW-0479">Metal-binding</keyword>
<dbReference type="GO" id="GO:0017172">
    <property type="term" value="F:cysteine dioxygenase activity"/>
    <property type="evidence" value="ECO:0007669"/>
    <property type="project" value="UniProtKB-EC"/>
</dbReference>
<dbReference type="InterPro" id="IPR012864">
    <property type="entry name" value="PCO/ADO"/>
</dbReference>
<dbReference type="EC" id="1.13.11.20" evidence="3"/>
<evidence type="ECO:0000256" key="3">
    <source>
        <dbReference type="ARBA" id="ARBA00013133"/>
    </source>
</evidence>
<dbReference type="Pfam" id="PF07847">
    <property type="entry name" value="PCO_ADO"/>
    <property type="match status" value="1"/>
</dbReference>
<dbReference type="ExpressionAtlas" id="M8CAJ2">
    <property type="expression patterns" value="baseline"/>
</dbReference>
<reference evidence="8" key="1">
    <citation type="submission" date="2015-06" db="UniProtKB">
        <authorList>
            <consortium name="EnsemblPlants"/>
        </authorList>
    </citation>
    <scope>IDENTIFICATION</scope>
</reference>
<dbReference type="OMA" id="VTYLHFA"/>
<keyword evidence="6" id="KW-0408">Iron</keyword>
<dbReference type="GO" id="GO:0046872">
    <property type="term" value="F:metal ion binding"/>
    <property type="evidence" value="ECO:0007669"/>
    <property type="project" value="UniProtKB-KW"/>
</dbReference>
<evidence type="ECO:0000313" key="8">
    <source>
        <dbReference type="EnsemblPlants" id="EMT31324"/>
    </source>
</evidence>
<sequence>MTIFMKILYGSMHLNSYDWARSNSEGGANVLTTSDGARQAKINTNTVVDASAETMVLYPENGVNLHCFTVLTTCALLDVMGPPYNSAAGRDCAYYGDSRFSNIAGVVGARYSWLMEIPDNYRMKGVMMPWHFIV</sequence>
<dbReference type="InterPro" id="IPR011051">
    <property type="entry name" value="RmlC_Cupin_sf"/>
</dbReference>
<evidence type="ECO:0000256" key="6">
    <source>
        <dbReference type="ARBA" id="ARBA00023004"/>
    </source>
</evidence>
<evidence type="ECO:0000256" key="4">
    <source>
        <dbReference type="ARBA" id="ARBA00022723"/>
    </source>
</evidence>
<dbReference type="PANTHER" id="PTHR22966">
    <property type="entry name" value="2-AMINOETHANETHIOL DIOXYGENASE"/>
    <property type="match status" value="1"/>
</dbReference>
<accession>M8CAJ2</accession>
<evidence type="ECO:0000256" key="7">
    <source>
        <dbReference type="ARBA" id="ARBA00024284"/>
    </source>
</evidence>